<dbReference type="SUPFAM" id="SSF48464">
    <property type="entry name" value="ENTH/VHS domain"/>
    <property type="match status" value="1"/>
</dbReference>
<dbReference type="InterPro" id="IPR036236">
    <property type="entry name" value="Znf_C2H2_sf"/>
</dbReference>
<accession>A0ABR4Q9S4</accession>
<evidence type="ECO:0000259" key="2">
    <source>
        <dbReference type="PROSITE" id="PS50179"/>
    </source>
</evidence>
<dbReference type="Pfam" id="PF00790">
    <property type="entry name" value="VHS"/>
    <property type="match status" value="1"/>
</dbReference>
<evidence type="ECO:0000256" key="1">
    <source>
        <dbReference type="SAM" id="MobiDB-lite"/>
    </source>
</evidence>
<proteinExistence type="predicted"/>
<name>A0ABR4Q9S4_9CEST</name>
<organism evidence="3 4">
    <name type="scientific">Taenia crassiceps</name>
    <dbReference type="NCBI Taxonomy" id="6207"/>
    <lineage>
        <taxon>Eukaryota</taxon>
        <taxon>Metazoa</taxon>
        <taxon>Spiralia</taxon>
        <taxon>Lophotrochozoa</taxon>
        <taxon>Platyhelminthes</taxon>
        <taxon>Cestoda</taxon>
        <taxon>Eucestoda</taxon>
        <taxon>Cyclophyllidea</taxon>
        <taxon>Taeniidae</taxon>
        <taxon>Taenia</taxon>
    </lineage>
</organism>
<feature type="domain" description="VHS" evidence="2">
    <location>
        <begin position="40"/>
        <end position="149"/>
    </location>
</feature>
<dbReference type="SMART" id="SM00451">
    <property type="entry name" value="ZnF_U1"/>
    <property type="match status" value="3"/>
</dbReference>
<feature type="region of interest" description="Disordered" evidence="1">
    <location>
        <begin position="351"/>
        <end position="376"/>
    </location>
</feature>
<feature type="compositionally biased region" description="Basic and acidic residues" evidence="1">
    <location>
        <begin position="288"/>
        <end position="305"/>
    </location>
</feature>
<dbReference type="Proteomes" id="UP001651158">
    <property type="component" value="Unassembled WGS sequence"/>
</dbReference>
<dbReference type="InterPro" id="IPR013087">
    <property type="entry name" value="Znf_C2H2_type"/>
</dbReference>
<feature type="compositionally biased region" description="Polar residues" evidence="1">
    <location>
        <begin position="367"/>
        <end position="376"/>
    </location>
</feature>
<keyword evidence="4" id="KW-1185">Reference proteome</keyword>
<protein>
    <recommendedName>
        <fullName evidence="2">VHS domain-containing protein</fullName>
    </recommendedName>
</protein>
<dbReference type="PROSITE" id="PS00028">
    <property type="entry name" value="ZINC_FINGER_C2H2_1"/>
    <property type="match status" value="2"/>
</dbReference>
<gene>
    <name evidence="3" type="ORF">TcWFU_002970</name>
</gene>
<feature type="region of interest" description="Disordered" evidence="1">
    <location>
        <begin position="286"/>
        <end position="305"/>
    </location>
</feature>
<reference evidence="3 4" key="1">
    <citation type="journal article" date="2022" name="Front. Cell. Infect. Microbiol.">
        <title>The Genomes of Two Strains of Taenia crassiceps the Animal Model for the Study of Human Cysticercosis.</title>
        <authorList>
            <person name="Bobes R.J."/>
            <person name="Estrada K."/>
            <person name="Rios-Valencia D.G."/>
            <person name="Calderon-Gallegos A."/>
            <person name="de la Torre P."/>
            <person name="Carrero J.C."/>
            <person name="Sanchez-Flores A."/>
            <person name="Laclette J.P."/>
        </authorList>
    </citation>
    <scope>NUCLEOTIDE SEQUENCE [LARGE SCALE GENOMIC DNA]</scope>
    <source>
        <strain evidence="3">WFUcys</strain>
    </source>
</reference>
<dbReference type="InterPro" id="IPR002014">
    <property type="entry name" value="VHS_dom"/>
</dbReference>
<evidence type="ECO:0000313" key="3">
    <source>
        <dbReference type="EMBL" id="KAL5106118.1"/>
    </source>
</evidence>
<sequence length="865" mass="96373">MARYKDIFNAIEYATNEGCPNRLLAFAKVRSIALGGAAAAQSTARQIVNRFCNVASESQRISLWSLDLLQMCALHGGDAFALALNGQDRINDLLAFLLNPTKTKSVSGQIQQKLLSLIQTWAITYKNTFSSSNFGYACDRLKKSGVELNAGGLRNLHWLPNKDVLGNLIESATYNLQEVVSEMSTENRQLHAELQNIFKMASEQRPTNVNEDIEFKKRLFEASRRTLEIQKALYASQAFWNDIIEHLEATPEDLKEIKSNVQCIFESMEQSIACCITALKADPSVRTAEAEPENKGQTEDHKSETKTRVKSSGFWSCALCNLRFDDKNRLLNHIKAPDHQRQLENRLCHKAKSPVSSPQDPVKEKSSQAVRRNSTLGKKERSIFKPYIEVQPKPPIVYSEPYVPLSLDKSPTTPSPTAPETIYMPHISVRQMPKGRRFDDSGYIRTSTRSNITTERIVPQPEIAKQMLASNAKVPEVKALMSKQTQTEMRESAGSVVVSASVKSRPINVQCNDCQISFSDLDKLLSHPCRIAVPSTVSETDPPLFFSSPCPPTPSVQVASQSTANGTTSFFCQECGLDFDEKHLFKAHLLTPRHKFSVGRRGAVNRNVPIAPPNLLLEQTEKASALTFGNISSSISKISHENANHATRVGHPFEHFQQSQSSLMHVKAVETIGAQWHRSVERPTTRAVEGPDRQIPDHPIQSGIAARLQEISVASENGALQEINSLIQKHNIVARGDSFFCKTCFVYLHYEELNEHINCVDHQRNIAISQVTTAPFPSQKVNESAKPIVRMPSLPSLYSAHPALPDANYIAVYVPAEQAIEVENRRRPIFTQYVSLGSPKFPLFNAATEAKGGPLERNAMVRRLL</sequence>
<dbReference type="InterPro" id="IPR003604">
    <property type="entry name" value="Matrin/U1-like-C_Znf_C2H2"/>
</dbReference>
<comment type="caution">
    <text evidence="3">The sequence shown here is derived from an EMBL/GenBank/DDBJ whole genome shotgun (WGS) entry which is preliminary data.</text>
</comment>
<dbReference type="SUPFAM" id="SSF57667">
    <property type="entry name" value="beta-beta-alpha zinc fingers"/>
    <property type="match status" value="2"/>
</dbReference>
<dbReference type="Gene3D" id="1.25.40.90">
    <property type="match status" value="1"/>
</dbReference>
<dbReference type="InterPro" id="IPR008942">
    <property type="entry name" value="ENTH_VHS"/>
</dbReference>
<dbReference type="SMART" id="SM00355">
    <property type="entry name" value="ZnF_C2H2"/>
    <property type="match status" value="2"/>
</dbReference>
<evidence type="ECO:0000313" key="4">
    <source>
        <dbReference type="Proteomes" id="UP001651158"/>
    </source>
</evidence>
<dbReference type="PROSITE" id="PS50179">
    <property type="entry name" value="VHS"/>
    <property type="match status" value="1"/>
</dbReference>
<dbReference type="EMBL" id="JAKROA010000006">
    <property type="protein sequence ID" value="KAL5106118.1"/>
    <property type="molecule type" value="Genomic_DNA"/>
</dbReference>